<accession>X1HJ75</accession>
<dbReference type="EMBL" id="BARU01025111">
    <property type="protein sequence ID" value="GAH57100.1"/>
    <property type="molecule type" value="Genomic_DNA"/>
</dbReference>
<dbReference type="GO" id="GO:0005829">
    <property type="term" value="C:cytosol"/>
    <property type="evidence" value="ECO:0007669"/>
    <property type="project" value="TreeGrafter"/>
</dbReference>
<reference evidence="3" key="1">
    <citation type="journal article" date="2014" name="Front. Microbiol.">
        <title>High frequency of phylogenetically diverse reductive dehalogenase-homologous genes in deep subseafloor sedimentary metagenomes.</title>
        <authorList>
            <person name="Kawai M."/>
            <person name="Futagami T."/>
            <person name="Toyoda A."/>
            <person name="Takaki Y."/>
            <person name="Nishi S."/>
            <person name="Hori S."/>
            <person name="Arai W."/>
            <person name="Tsubouchi T."/>
            <person name="Morono Y."/>
            <person name="Uchiyama I."/>
            <person name="Ito T."/>
            <person name="Fujiyama A."/>
            <person name="Inagaki F."/>
            <person name="Takami H."/>
        </authorList>
    </citation>
    <scope>NUCLEOTIDE SEQUENCE</scope>
    <source>
        <strain evidence="3">Expedition CK06-06</strain>
    </source>
</reference>
<dbReference type="InterPro" id="IPR001387">
    <property type="entry name" value="Cro/C1-type_HTH"/>
</dbReference>
<dbReference type="GO" id="GO:0003677">
    <property type="term" value="F:DNA binding"/>
    <property type="evidence" value="ECO:0007669"/>
    <property type="project" value="UniProtKB-KW"/>
</dbReference>
<dbReference type="PANTHER" id="PTHR46797:SF1">
    <property type="entry name" value="METHYLPHOSPHONATE SYNTHASE"/>
    <property type="match status" value="1"/>
</dbReference>
<dbReference type="Pfam" id="PF01381">
    <property type="entry name" value="HTH_3"/>
    <property type="match status" value="1"/>
</dbReference>
<dbReference type="GO" id="GO:0003700">
    <property type="term" value="F:DNA-binding transcription factor activity"/>
    <property type="evidence" value="ECO:0007669"/>
    <property type="project" value="TreeGrafter"/>
</dbReference>
<evidence type="ECO:0000256" key="1">
    <source>
        <dbReference type="ARBA" id="ARBA00023125"/>
    </source>
</evidence>
<dbReference type="InterPro" id="IPR010982">
    <property type="entry name" value="Lambda_DNA-bd_dom_sf"/>
</dbReference>
<name>X1HJ75_9ZZZZ</name>
<dbReference type="PANTHER" id="PTHR46797">
    <property type="entry name" value="HTH-TYPE TRANSCRIPTIONAL REGULATOR"/>
    <property type="match status" value="1"/>
</dbReference>
<dbReference type="Gene3D" id="1.10.260.40">
    <property type="entry name" value="lambda repressor-like DNA-binding domains"/>
    <property type="match status" value="1"/>
</dbReference>
<sequence>MNIGQQLKKLRKSWDLTQKEFARRLPGKGDYTYIGKIEREHQYPSIKFLEKIGKTYSVPLSYFFEDHPKATKGMVRSIDVLDWLTKEEKQAEEFGKSRLKWKKYLDYGYFETLAEKIRGMKEEFRKAIEGGSFPV</sequence>
<evidence type="ECO:0000313" key="3">
    <source>
        <dbReference type="EMBL" id="GAH57100.1"/>
    </source>
</evidence>
<proteinExistence type="predicted"/>
<keyword evidence="1" id="KW-0238">DNA-binding</keyword>
<evidence type="ECO:0000259" key="2">
    <source>
        <dbReference type="PROSITE" id="PS50943"/>
    </source>
</evidence>
<comment type="caution">
    <text evidence="3">The sequence shown here is derived from an EMBL/GenBank/DDBJ whole genome shotgun (WGS) entry which is preliminary data.</text>
</comment>
<gene>
    <name evidence="3" type="ORF">S03H2_40495</name>
</gene>
<dbReference type="InterPro" id="IPR050807">
    <property type="entry name" value="TransReg_Diox_bact_type"/>
</dbReference>
<dbReference type="SUPFAM" id="SSF47413">
    <property type="entry name" value="lambda repressor-like DNA-binding domains"/>
    <property type="match status" value="1"/>
</dbReference>
<feature type="domain" description="HTH cro/C1-type" evidence="2">
    <location>
        <begin position="7"/>
        <end position="63"/>
    </location>
</feature>
<dbReference type="SMART" id="SM00530">
    <property type="entry name" value="HTH_XRE"/>
    <property type="match status" value="1"/>
</dbReference>
<organism evidence="3">
    <name type="scientific">marine sediment metagenome</name>
    <dbReference type="NCBI Taxonomy" id="412755"/>
    <lineage>
        <taxon>unclassified sequences</taxon>
        <taxon>metagenomes</taxon>
        <taxon>ecological metagenomes</taxon>
    </lineage>
</organism>
<protein>
    <recommendedName>
        <fullName evidence="2">HTH cro/C1-type domain-containing protein</fullName>
    </recommendedName>
</protein>
<dbReference type="AlphaFoldDB" id="X1HJ75"/>
<dbReference type="PROSITE" id="PS50943">
    <property type="entry name" value="HTH_CROC1"/>
    <property type="match status" value="1"/>
</dbReference>
<dbReference type="CDD" id="cd00093">
    <property type="entry name" value="HTH_XRE"/>
    <property type="match status" value="1"/>
</dbReference>